<proteinExistence type="predicted"/>
<feature type="region of interest" description="Disordered" evidence="1">
    <location>
        <begin position="159"/>
        <end position="208"/>
    </location>
</feature>
<evidence type="ECO:0000313" key="3">
    <source>
        <dbReference type="Proteomes" id="UP000242474"/>
    </source>
</evidence>
<keyword evidence="3" id="KW-1185">Reference proteome</keyword>
<dbReference type="Proteomes" id="UP000242474">
    <property type="component" value="Unassembled WGS sequence"/>
</dbReference>
<accession>A0A2G5BAG5</accession>
<dbReference type="AlphaFoldDB" id="A0A2G5BAG5"/>
<dbReference type="EMBL" id="KZ303503">
    <property type="protein sequence ID" value="PIA16008.1"/>
    <property type="molecule type" value="Genomic_DNA"/>
</dbReference>
<feature type="compositionally biased region" description="Pro residues" evidence="1">
    <location>
        <begin position="185"/>
        <end position="195"/>
    </location>
</feature>
<reference evidence="2 3" key="1">
    <citation type="journal article" date="2015" name="Genome Biol. Evol.">
        <title>Phylogenomic analyses indicate that early fungi evolved digesting cell walls of algal ancestors of land plants.</title>
        <authorList>
            <person name="Chang Y."/>
            <person name="Wang S."/>
            <person name="Sekimoto S."/>
            <person name="Aerts A.L."/>
            <person name="Choi C."/>
            <person name="Clum A."/>
            <person name="LaButti K.M."/>
            <person name="Lindquist E.A."/>
            <person name="Yee Ngan C."/>
            <person name="Ohm R.A."/>
            <person name="Salamov A.A."/>
            <person name="Grigoriev I.V."/>
            <person name="Spatafora J.W."/>
            <person name="Berbee M.L."/>
        </authorList>
    </citation>
    <scope>NUCLEOTIDE SEQUENCE [LARGE SCALE GENOMIC DNA]</scope>
    <source>
        <strain evidence="2 3">NRRL 1564</strain>
    </source>
</reference>
<sequence>MDLRMSALSWIAINKREFDAYLPGAPEAMRLNAVLPLLTGEAKNAMGQLLFSSLAELYNFLCDSFPQADYELRVQDVARSGKLFMQAPKRAIGTFALAIYKNMNQENLLSTTLIACARFAENSLPFVVYKIVPDAIRPDEVPEMCRCFDHANKIRLTLGDGNNATMPPAGSGKKKKKCRGGTNNPAPPATNPPAPTISSTASTSSPQGNVSKTLTYSFKLKGGLENNTVSYFINAVNCTNNTNSLGHEVSHLMAIPGLCAKDCELRALADTGTKVCLITERVAVILIN</sequence>
<evidence type="ECO:0000256" key="1">
    <source>
        <dbReference type="SAM" id="MobiDB-lite"/>
    </source>
</evidence>
<name>A0A2G5BAG5_COERN</name>
<evidence type="ECO:0000313" key="2">
    <source>
        <dbReference type="EMBL" id="PIA16008.1"/>
    </source>
</evidence>
<organism evidence="2 3">
    <name type="scientific">Coemansia reversa (strain ATCC 12441 / NRRL 1564)</name>
    <dbReference type="NCBI Taxonomy" id="763665"/>
    <lineage>
        <taxon>Eukaryota</taxon>
        <taxon>Fungi</taxon>
        <taxon>Fungi incertae sedis</taxon>
        <taxon>Zoopagomycota</taxon>
        <taxon>Kickxellomycotina</taxon>
        <taxon>Kickxellomycetes</taxon>
        <taxon>Kickxellales</taxon>
        <taxon>Kickxellaceae</taxon>
        <taxon>Coemansia</taxon>
    </lineage>
</organism>
<gene>
    <name evidence="2" type="ORF">COEREDRAFT_8962</name>
</gene>
<feature type="compositionally biased region" description="Low complexity" evidence="1">
    <location>
        <begin position="196"/>
        <end position="206"/>
    </location>
</feature>
<protein>
    <submittedName>
        <fullName evidence="2">Uncharacterized protein</fullName>
    </submittedName>
</protein>